<keyword evidence="4" id="KW-0547">Nucleotide-binding</keyword>
<accession>A0A8C9CCF5</accession>
<keyword evidence="6" id="KW-0342">GTP-binding</keyword>
<evidence type="ECO:0000256" key="10">
    <source>
        <dbReference type="SAM" id="MobiDB-lite"/>
    </source>
</evidence>
<dbReference type="GeneTree" id="ENSGT00940000157848"/>
<evidence type="ECO:0000256" key="1">
    <source>
        <dbReference type="ARBA" id="ARBA00004635"/>
    </source>
</evidence>
<dbReference type="GO" id="GO:0003925">
    <property type="term" value="F:G protein activity"/>
    <property type="evidence" value="ECO:0007669"/>
    <property type="project" value="UniProtKB-EC"/>
</dbReference>
<dbReference type="PRINTS" id="PR00449">
    <property type="entry name" value="RASTRNSFRMNG"/>
</dbReference>
<dbReference type="SMART" id="SM00173">
    <property type="entry name" value="RAS"/>
    <property type="match status" value="1"/>
</dbReference>
<name>A0A8C9CCF5_PHOSS</name>
<keyword evidence="12" id="KW-1185">Reference proteome</keyword>
<comment type="similarity">
    <text evidence="2">Belongs to the small GTPase superfamily. Rab family.</text>
</comment>
<dbReference type="EC" id="3.6.5.2" evidence="3"/>
<reference evidence="11" key="2">
    <citation type="submission" date="2025-08" db="UniProtKB">
        <authorList>
            <consortium name="Ensembl"/>
        </authorList>
    </citation>
    <scope>IDENTIFICATION</scope>
</reference>
<proteinExistence type="inferred from homology"/>
<feature type="compositionally biased region" description="Basic and acidic residues" evidence="10">
    <location>
        <begin position="139"/>
        <end position="148"/>
    </location>
</feature>
<organism evidence="11 12">
    <name type="scientific">Phocoena sinus</name>
    <name type="common">Vaquita</name>
    <dbReference type="NCBI Taxonomy" id="42100"/>
    <lineage>
        <taxon>Eukaryota</taxon>
        <taxon>Metazoa</taxon>
        <taxon>Chordata</taxon>
        <taxon>Craniata</taxon>
        <taxon>Vertebrata</taxon>
        <taxon>Euteleostomi</taxon>
        <taxon>Mammalia</taxon>
        <taxon>Eutheria</taxon>
        <taxon>Laurasiatheria</taxon>
        <taxon>Artiodactyla</taxon>
        <taxon>Whippomorpha</taxon>
        <taxon>Cetacea</taxon>
        <taxon>Odontoceti</taxon>
        <taxon>Phocoenidae</taxon>
        <taxon>Phocoena</taxon>
    </lineage>
</organism>
<dbReference type="InterPro" id="IPR001806">
    <property type="entry name" value="Small_GTPase"/>
</dbReference>
<comment type="catalytic activity">
    <reaction evidence="9">
        <text>GTP + H2O = GDP + phosphate + H(+)</text>
        <dbReference type="Rhea" id="RHEA:19669"/>
        <dbReference type="ChEBI" id="CHEBI:15377"/>
        <dbReference type="ChEBI" id="CHEBI:15378"/>
        <dbReference type="ChEBI" id="CHEBI:37565"/>
        <dbReference type="ChEBI" id="CHEBI:43474"/>
        <dbReference type="ChEBI" id="CHEBI:58189"/>
        <dbReference type="EC" id="3.6.5.2"/>
    </reaction>
    <physiologicalReaction direction="left-to-right" evidence="9">
        <dbReference type="Rhea" id="RHEA:19670"/>
    </physiologicalReaction>
</comment>
<dbReference type="SUPFAM" id="SSF52540">
    <property type="entry name" value="P-loop containing nucleoside triphosphate hydrolases"/>
    <property type="match status" value="1"/>
</dbReference>
<evidence type="ECO:0000256" key="9">
    <source>
        <dbReference type="ARBA" id="ARBA00047660"/>
    </source>
</evidence>
<evidence type="ECO:0000313" key="11">
    <source>
        <dbReference type="Ensembl" id="ENSPSNP00000015837.1"/>
    </source>
</evidence>
<sequence>MLGRALAVRVSVIPAARLPTGPSPSGPAMAKQYDVLFRLLMIGDSGVGKTCLLRGFTDKEFHSSHIFTVGVDFKMKTIEVDGIKVRIQIWDTQYYRRAQGIFLVCDISSQRSYQHIMKWVSDVDENAPEGVQKTLGGNKADEEQKRQVGSEQGQRLAEEYGMDFYEARACTSLHMKESFTELEGLRTAANDEVALVELEEDKGKPEGPENSSKTCWCGASCVERPHPAQSPLPAGGLRAHREPGLCPASLLLRVTLWNLGRCSSSCLAPGSSSSVLSELPLPPPPSPRDGPLQPVSPATGLPRAPDVLRAPPRYPEVPGDGPVRSQGGHWRFLLSVHLVSSPLLLVSSHLSFCPFPSAVFLSKPSPRPPHVPCGCWYSTFQFLPLCQAEGMDSGPGACSLLCSGRSPTPLCGKFFQSSPPHRPFLCHGPASPVTWERGEEGKPKLVVPTPGAVLPHPCPVPSFRCTWLPALPPLGGTELQRRKK</sequence>
<dbReference type="GO" id="GO:0005525">
    <property type="term" value="F:GTP binding"/>
    <property type="evidence" value="ECO:0007669"/>
    <property type="project" value="UniProtKB-KW"/>
</dbReference>
<evidence type="ECO:0000256" key="6">
    <source>
        <dbReference type="ARBA" id="ARBA00023134"/>
    </source>
</evidence>
<dbReference type="Ensembl" id="ENSPSNT00000017872.1">
    <property type="protein sequence ID" value="ENSPSNP00000015837.1"/>
    <property type="gene ID" value="ENSPSNG00000011652.1"/>
</dbReference>
<dbReference type="SMART" id="SM00175">
    <property type="entry name" value="RAB"/>
    <property type="match status" value="1"/>
</dbReference>
<dbReference type="SMART" id="SM00174">
    <property type="entry name" value="RHO"/>
    <property type="match status" value="1"/>
</dbReference>
<evidence type="ECO:0000256" key="8">
    <source>
        <dbReference type="ARBA" id="ARBA00023289"/>
    </source>
</evidence>
<dbReference type="NCBIfam" id="TIGR00231">
    <property type="entry name" value="small_GTP"/>
    <property type="match status" value="1"/>
</dbReference>
<feature type="region of interest" description="Disordered" evidence="10">
    <location>
        <begin position="276"/>
        <end position="321"/>
    </location>
</feature>
<dbReference type="Gene3D" id="3.40.50.300">
    <property type="entry name" value="P-loop containing nucleotide triphosphate hydrolases"/>
    <property type="match status" value="1"/>
</dbReference>
<dbReference type="PROSITE" id="PS51419">
    <property type="entry name" value="RAB"/>
    <property type="match status" value="1"/>
</dbReference>
<dbReference type="InterPro" id="IPR050305">
    <property type="entry name" value="Small_GTPase_Rab"/>
</dbReference>
<keyword evidence="7" id="KW-0449">Lipoprotein</keyword>
<reference evidence="11" key="1">
    <citation type="submission" date="2019-08" db="EMBL/GenBank/DDBJ databases">
        <title>Phocoena sinus (Vaquita) genome, mPhoSin1, primary haplotype.</title>
        <authorList>
            <person name="Morin P."/>
            <person name="Mountcastle J."/>
            <person name="Fungtammasan C."/>
            <person name="Rhie A."/>
            <person name="Rojas-Bracho L."/>
            <person name="Smith C.R."/>
            <person name="Taylor B.L."/>
            <person name="Gulland F.M.D."/>
            <person name="Musser W."/>
            <person name="Houck M."/>
            <person name="Haase B."/>
            <person name="Paez S."/>
            <person name="Howe K."/>
            <person name="Torrance J."/>
            <person name="Formenti G."/>
            <person name="Phillippy A."/>
            <person name="Ryder O."/>
            <person name="Jarvis E.D."/>
            <person name="Fedrigo O."/>
        </authorList>
    </citation>
    <scope>NUCLEOTIDE SEQUENCE [LARGE SCALE GENOMIC DNA]</scope>
</reference>
<dbReference type="AlphaFoldDB" id="A0A8C9CCF5"/>
<dbReference type="InterPro" id="IPR027417">
    <property type="entry name" value="P-loop_NTPase"/>
</dbReference>
<feature type="region of interest" description="Disordered" evidence="10">
    <location>
        <begin position="128"/>
        <end position="153"/>
    </location>
</feature>
<dbReference type="PROSITE" id="PS51421">
    <property type="entry name" value="RAS"/>
    <property type="match status" value="1"/>
</dbReference>
<dbReference type="FunFam" id="3.40.50.300:FF:001447">
    <property type="entry name" value="Ras-related protein Rab-1B"/>
    <property type="match status" value="1"/>
</dbReference>
<dbReference type="Proteomes" id="UP000694554">
    <property type="component" value="Chromosome 2"/>
</dbReference>
<keyword evidence="8" id="KW-0636">Prenylation</keyword>
<evidence type="ECO:0000256" key="7">
    <source>
        <dbReference type="ARBA" id="ARBA00023288"/>
    </source>
</evidence>
<comment type="subcellular location">
    <subcellularLocation>
        <location evidence="1">Membrane</location>
        <topology evidence="1">Lipid-anchor</topology>
    </subcellularLocation>
</comment>
<evidence type="ECO:0000313" key="12">
    <source>
        <dbReference type="Proteomes" id="UP000694554"/>
    </source>
</evidence>
<dbReference type="GO" id="GO:0016020">
    <property type="term" value="C:membrane"/>
    <property type="evidence" value="ECO:0007669"/>
    <property type="project" value="UniProtKB-SubCell"/>
</dbReference>
<protein>
    <recommendedName>
        <fullName evidence="3">small monomeric GTPase</fullName>
        <ecNumber evidence="3">3.6.5.2</ecNumber>
    </recommendedName>
</protein>
<dbReference type="Pfam" id="PF00071">
    <property type="entry name" value="Ras"/>
    <property type="match status" value="1"/>
</dbReference>
<evidence type="ECO:0000256" key="2">
    <source>
        <dbReference type="ARBA" id="ARBA00006270"/>
    </source>
</evidence>
<keyword evidence="5" id="KW-0378">Hydrolase</keyword>
<evidence type="ECO:0000256" key="3">
    <source>
        <dbReference type="ARBA" id="ARBA00011984"/>
    </source>
</evidence>
<evidence type="ECO:0000256" key="4">
    <source>
        <dbReference type="ARBA" id="ARBA00022741"/>
    </source>
</evidence>
<dbReference type="InterPro" id="IPR005225">
    <property type="entry name" value="Small_GTP-bd"/>
</dbReference>
<reference evidence="11" key="3">
    <citation type="submission" date="2025-09" db="UniProtKB">
        <authorList>
            <consortium name="Ensembl"/>
        </authorList>
    </citation>
    <scope>IDENTIFICATION</scope>
</reference>
<evidence type="ECO:0000256" key="5">
    <source>
        <dbReference type="ARBA" id="ARBA00022801"/>
    </source>
</evidence>
<dbReference type="PANTHER" id="PTHR47980">
    <property type="entry name" value="LD44762P"/>
    <property type="match status" value="1"/>
</dbReference>